<comment type="caution">
    <text evidence="1">The sequence shown here is derived from an EMBL/GenBank/DDBJ whole genome shotgun (WGS) entry which is preliminary data.</text>
</comment>
<accession>A0A9J5WC58</accession>
<dbReference type="OrthoDB" id="1367865at2759"/>
<evidence type="ECO:0000313" key="2">
    <source>
        <dbReference type="Proteomes" id="UP000824120"/>
    </source>
</evidence>
<keyword evidence="2" id="KW-1185">Reference proteome</keyword>
<dbReference type="Proteomes" id="UP000824120">
    <property type="component" value="Chromosome 12"/>
</dbReference>
<proteinExistence type="predicted"/>
<dbReference type="EMBL" id="JACXVP010000012">
    <property type="protein sequence ID" value="KAG5572903.1"/>
    <property type="molecule type" value="Genomic_DNA"/>
</dbReference>
<protein>
    <submittedName>
        <fullName evidence="1">Uncharacterized protein</fullName>
    </submittedName>
</protein>
<dbReference type="AlphaFoldDB" id="A0A9J5WC58"/>
<gene>
    <name evidence="1" type="ORF">H5410_062669</name>
</gene>
<name>A0A9J5WC58_SOLCO</name>
<evidence type="ECO:0000313" key="1">
    <source>
        <dbReference type="EMBL" id="KAG5572903.1"/>
    </source>
</evidence>
<sequence length="113" mass="12960">MIFEHATNTCTHFCCDTKFCFCCKIDLESYVDINTHSTPYEIRNGPCNSTIQRRTPNVLVLKPLESRKTEEHKDVTTLDWNIDLESVDINTDSTPYEILSSDLMVLEGHTSEV</sequence>
<reference evidence="1 2" key="1">
    <citation type="submission" date="2020-09" db="EMBL/GenBank/DDBJ databases">
        <title>De no assembly of potato wild relative species, Solanum commersonii.</title>
        <authorList>
            <person name="Cho K."/>
        </authorList>
    </citation>
    <scope>NUCLEOTIDE SEQUENCE [LARGE SCALE GENOMIC DNA]</scope>
    <source>
        <strain evidence="1">LZ3.2</strain>
        <tissue evidence="1">Leaf</tissue>
    </source>
</reference>
<organism evidence="1 2">
    <name type="scientific">Solanum commersonii</name>
    <name type="common">Commerson's wild potato</name>
    <name type="synonym">Commerson's nightshade</name>
    <dbReference type="NCBI Taxonomy" id="4109"/>
    <lineage>
        <taxon>Eukaryota</taxon>
        <taxon>Viridiplantae</taxon>
        <taxon>Streptophyta</taxon>
        <taxon>Embryophyta</taxon>
        <taxon>Tracheophyta</taxon>
        <taxon>Spermatophyta</taxon>
        <taxon>Magnoliopsida</taxon>
        <taxon>eudicotyledons</taxon>
        <taxon>Gunneridae</taxon>
        <taxon>Pentapetalae</taxon>
        <taxon>asterids</taxon>
        <taxon>lamiids</taxon>
        <taxon>Solanales</taxon>
        <taxon>Solanaceae</taxon>
        <taxon>Solanoideae</taxon>
        <taxon>Solaneae</taxon>
        <taxon>Solanum</taxon>
    </lineage>
</organism>